<comment type="caution">
    <text evidence="1">The sequence shown here is derived from an EMBL/GenBank/DDBJ whole genome shotgun (WGS) entry which is preliminary data.</text>
</comment>
<keyword evidence="2" id="KW-1185">Reference proteome</keyword>
<reference evidence="1" key="1">
    <citation type="submission" date="2023-10" db="EMBL/GenBank/DDBJ databases">
        <authorList>
            <person name="Rodriguez Cubillos JULIANA M."/>
            <person name="De Vega J."/>
        </authorList>
    </citation>
    <scope>NUCLEOTIDE SEQUENCE</scope>
</reference>
<evidence type="ECO:0000313" key="1">
    <source>
        <dbReference type="EMBL" id="CAJ2659468.1"/>
    </source>
</evidence>
<evidence type="ECO:0000313" key="2">
    <source>
        <dbReference type="Proteomes" id="UP001177021"/>
    </source>
</evidence>
<organism evidence="1 2">
    <name type="scientific">Trifolium pratense</name>
    <name type="common">Red clover</name>
    <dbReference type="NCBI Taxonomy" id="57577"/>
    <lineage>
        <taxon>Eukaryota</taxon>
        <taxon>Viridiplantae</taxon>
        <taxon>Streptophyta</taxon>
        <taxon>Embryophyta</taxon>
        <taxon>Tracheophyta</taxon>
        <taxon>Spermatophyta</taxon>
        <taxon>Magnoliopsida</taxon>
        <taxon>eudicotyledons</taxon>
        <taxon>Gunneridae</taxon>
        <taxon>Pentapetalae</taxon>
        <taxon>rosids</taxon>
        <taxon>fabids</taxon>
        <taxon>Fabales</taxon>
        <taxon>Fabaceae</taxon>
        <taxon>Papilionoideae</taxon>
        <taxon>50 kb inversion clade</taxon>
        <taxon>NPAAA clade</taxon>
        <taxon>Hologalegina</taxon>
        <taxon>IRL clade</taxon>
        <taxon>Trifolieae</taxon>
        <taxon>Trifolium</taxon>
    </lineage>
</organism>
<protein>
    <submittedName>
        <fullName evidence="1">Uncharacterized protein</fullName>
    </submittedName>
</protein>
<accession>A0ACB0KSK6</accession>
<dbReference type="EMBL" id="CASHSV030000311">
    <property type="protein sequence ID" value="CAJ2659468.1"/>
    <property type="molecule type" value="Genomic_DNA"/>
</dbReference>
<sequence>MSFDRDIFILPLESGIQTQVLMESELNLYQLDQPTLAPYIFPCANSIQLSESSIEDSPARIPTRMMKERNWCLVLLSLKLFV</sequence>
<gene>
    <name evidence="1" type="ORF">MILVUS5_LOCUS25641</name>
</gene>
<name>A0ACB0KSK6_TRIPR</name>
<proteinExistence type="predicted"/>
<dbReference type="Proteomes" id="UP001177021">
    <property type="component" value="Unassembled WGS sequence"/>
</dbReference>